<reference evidence="9" key="1">
    <citation type="submission" date="2017-11" db="EMBL/GenBank/DDBJ databases">
        <authorList>
            <person name="Kuznetsova I."/>
            <person name="Sazanova A."/>
            <person name="Chirak E."/>
            <person name="Safronova V."/>
            <person name="Willems A."/>
        </authorList>
    </citation>
    <scope>NUCLEOTIDE SEQUENCE [LARGE SCALE GENOMIC DNA]</scope>
    <source>
        <strain evidence="9">CCBAU 03422</strain>
    </source>
</reference>
<evidence type="ECO:0000256" key="4">
    <source>
        <dbReference type="ARBA" id="ARBA00023004"/>
    </source>
</evidence>
<dbReference type="GO" id="GO:0008198">
    <property type="term" value="F:ferrous iron binding"/>
    <property type="evidence" value="ECO:0007669"/>
    <property type="project" value="TreeGrafter"/>
</dbReference>
<dbReference type="GO" id="GO:0035515">
    <property type="term" value="F:oxidative RNA demethylase activity"/>
    <property type="evidence" value="ECO:0007669"/>
    <property type="project" value="TreeGrafter"/>
</dbReference>
<dbReference type="OrthoDB" id="9796932at2"/>
<feature type="binding site" evidence="6">
    <location>
        <position position="121"/>
    </location>
    <ligand>
        <name>Fe cation</name>
        <dbReference type="ChEBI" id="CHEBI:24875"/>
        <note>catalytic</note>
    </ligand>
</feature>
<feature type="binding site" evidence="5">
    <location>
        <begin position="108"/>
        <end position="110"/>
    </location>
    <ligand>
        <name>2-oxoglutarate</name>
        <dbReference type="ChEBI" id="CHEBI:16810"/>
    </ligand>
</feature>
<evidence type="ECO:0000256" key="6">
    <source>
        <dbReference type="PIRSR" id="PIRSR604574-2"/>
    </source>
</evidence>
<keyword evidence="2 8" id="KW-0223">Dioxygenase</keyword>
<comment type="cofactor">
    <cofactor evidence="6">
        <name>Fe(2+)</name>
        <dbReference type="ChEBI" id="CHEBI:29033"/>
    </cofactor>
    <text evidence="6">Binds 1 Fe(2+) ion per subunit.</text>
</comment>
<comment type="caution">
    <text evidence="8">The sequence shown here is derived from an EMBL/GenBank/DDBJ whole genome shotgun (WGS) entry which is preliminary data.</text>
</comment>
<dbReference type="InterPro" id="IPR027450">
    <property type="entry name" value="AlkB-like"/>
</dbReference>
<accession>A0A2P7BM62</accession>
<feature type="binding site" evidence="5">
    <location>
        <position position="123"/>
    </location>
    <ligand>
        <name>substrate</name>
    </ligand>
</feature>
<dbReference type="InterPro" id="IPR004574">
    <property type="entry name" value="Alkb"/>
</dbReference>
<dbReference type="PANTHER" id="PTHR16557">
    <property type="entry name" value="ALKYLATED DNA REPAIR PROTEIN ALKB-RELATED"/>
    <property type="match status" value="1"/>
</dbReference>
<keyword evidence="9" id="KW-1185">Reference proteome</keyword>
<dbReference type="RefSeq" id="WP_106662612.1">
    <property type="nucleotide sequence ID" value="NZ_PGGM01000001.1"/>
</dbReference>
<protein>
    <submittedName>
        <fullName evidence="8">Alkylated DNA repair dioxygenase</fullName>
    </submittedName>
</protein>
<keyword evidence="3" id="KW-0560">Oxidoreductase</keyword>
<feature type="binding site" evidence="5">
    <location>
        <begin position="68"/>
        <end position="70"/>
    </location>
    <ligand>
        <name>substrate</name>
    </ligand>
</feature>
<dbReference type="EMBL" id="PGGM01000001">
    <property type="protein sequence ID" value="PSH67553.1"/>
    <property type="molecule type" value="Genomic_DNA"/>
</dbReference>
<dbReference type="AlphaFoldDB" id="A0A2P7BM62"/>
<dbReference type="InterPro" id="IPR005123">
    <property type="entry name" value="Oxoglu/Fe-dep_dioxygenase_dom"/>
</dbReference>
<evidence type="ECO:0000256" key="2">
    <source>
        <dbReference type="ARBA" id="ARBA00022964"/>
    </source>
</evidence>
<evidence type="ECO:0000256" key="5">
    <source>
        <dbReference type="PIRSR" id="PIRSR604574-1"/>
    </source>
</evidence>
<feature type="domain" description="Fe2OG dioxygenase" evidence="7">
    <location>
        <begin position="101"/>
        <end position="202"/>
    </location>
</feature>
<dbReference type="PROSITE" id="PS51471">
    <property type="entry name" value="FE2OG_OXY"/>
    <property type="match status" value="1"/>
</dbReference>
<proteinExistence type="predicted"/>
<feature type="binding site" evidence="6">
    <location>
        <position position="175"/>
    </location>
    <ligand>
        <name>Fe cation</name>
        <dbReference type="ChEBI" id="CHEBI:24875"/>
        <note>catalytic</note>
    </ligand>
</feature>
<name>A0A2P7BM62_9HYPH</name>
<dbReference type="GO" id="GO:0035513">
    <property type="term" value="P:oxidative RNA demethylation"/>
    <property type="evidence" value="ECO:0007669"/>
    <property type="project" value="TreeGrafter"/>
</dbReference>
<dbReference type="GO" id="GO:0035516">
    <property type="term" value="F:broad specificity oxidative DNA demethylase activity"/>
    <property type="evidence" value="ECO:0007669"/>
    <property type="project" value="TreeGrafter"/>
</dbReference>
<evidence type="ECO:0000256" key="3">
    <source>
        <dbReference type="ARBA" id="ARBA00023002"/>
    </source>
</evidence>
<evidence type="ECO:0000259" key="7">
    <source>
        <dbReference type="PROSITE" id="PS51471"/>
    </source>
</evidence>
<feature type="binding site" evidence="5">
    <location>
        <position position="60"/>
    </location>
    <ligand>
        <name>substrate</name>
    </ligand>
</feature>
<dbReference type="Proteomes" id="UP000241764">
    <property type="component" value="Unassembled WGS sequence"/>
</dbReference>
<organism evidence="8 9">
    <name type="scientific">Phyllobacterium sophorae</name>
    <dbReference type="NCBI Taxonomy" id="1520277"/>
    <lineage>
        <taxon>Bacteria</taxon>
        <taxon>Pseudomonadati</taxon>
        <taxon>Pseudomonadota</taxon>
        <taxon>Alphaproteobacteria</taxon>
        <taxon>Hyphomicrobiales</taxon>
        <taxon>Phyllobacteriaceae</taxon>
        <taxon>Phyllobacterium</taxon>
    </lineage>
</organism>
<dbReference type="InterPro" id="IPR037151">
    <property type="entry name" value="AlkB-like_sf"/>
</dbReference>
<dbReference type="Gene3D" id="2.60.120.590">
    <property type="entry name" value="Alpha-ketoglutarate-dependent dioxygenase AlkB-like"/>
    <property type="match status" value="1"/>
</dbReference>
<feature type="binding site" evidence="5">
    <location>
        <position position="149"/>
    </location>
    <ligand>
        <name>substrate</name>
    </ligand>
</feature>
<dbReference type="PANTHER" id="PTHR16557:SF2">
    <property type="entry name" value="NUCLEIC ACID DIOXYGENASE ALKBH1"/>
    <property type="match status" value="1"/>
</dbReference>
<evidence type="ECO:0000313" key="8">
    <source>
        <dbReference type="EMBL" id="PSH67553.1"/>
    </source>
</evidence>
<dbReference type="Pfam" id="PF13532">
    <property type="entry name" value="2OG-FeII_Oxy_2"/>
    <property type="match status" value="1"/>
</dbReference>
<keyword evidence="1 6" id="KW-0479">Metal-binding</keyword>
<sequence length="204" mass="22491">MLLLAPGIRYYPDHFDPAEQAVLVEDIRGVVTEAPLYVPAMPKTGKEMSVRMTNCGPLGWVTDKESGYRYQARHPVTQKPWPAIPPRLLALWQAVGDFPLPPEACLVNFYSETAKMGLHQDRDEQNFQAPVVSVSLGDACLFRFGGANRKDKTQSIRLSSGDVIVLGGEGRLAFHGVDRIYPGTSTLLKSPGRINLTLRRVTAS</sequence>
<dbReference type="GO" id="GO:0005737">
    <property type="term" value="C:cytoplasm"/>
    <property type="evidence" value="ECO:0007669"/>
    <property type="project" value="TreeGrafter"/>
</dbReference>
<dbReference type="SUPFAM" id="SSF51197">
    <property type="entry name" value="Clavaminate synthase-like"/>
    <property type="match status" value="1"/>
</dbReference>
<feature type="binding site" evidence="6">
    <location>
        <position position="119"/>
    </location>
    <ligand>
        <name>Fe cation</name>
        <dbReference type="ChEBI" id="CHEBI:24875"/>
        <note>catalytic</note>
    </ligand>
</feature>
<evidence type="ECO:0000256" key="1">
    <source>
        <dbReference type="ARBA" id="ARBA00022723"/>
    </source>
</evidence>
<evidence type="ECO:0000313" key="9">
    <source>
        <dbReference type="Proteomes" id="UP000241764"/>
    </source>
</evidence>
<gene>
    <name evidence="8" type="ORF">CU103_01830</name>
</gene>
<keyword evidence="4 6" id="KW-0408">Iron</keyword>
<feature type="binding site" evidence="5">
    <location>
        <begin position="193"/>
        <end position="199"/>
    </location>
    <ligand>
        <name>2-oxoglutarate</name>
        <dbReference type="ChEBI" id="CHEBI:16810"/>
    </ligand>
</feature>